<dbReference type="OrthoDB" id="8756764at2"/>
<dbReference type="RefSeq" id="WP_011798317.1">
    <property type="nucleotide sequence ID" value="NC_008759.1"/>
</dbReference>
<dbReference type="InterPro" id="IPR011051">
    <property type="entry name" value="RmlC_Cupin_sf"/>
</dbReference>
<dbReference type="SUPFAM" id="SSF51182">
    <property type="entry name" value="RmlC-like cupins"/>
    <property type="match status" value="1"/>
</dbReference>
<dbReference type="KEGG" id="pna:Pnap_4882"/>
<sequence>MEREEFTQILAREGFKEVVTVTREPDGFLDAHTHPFEAKALILRGELQIKTGSAEQTYQAGQVFHLFADEPHSETYGPEGVAYLVGRK</sequence>
<dbReference type="InterPro" id="IPR014710">
    <property type="entry name" value="RmlC-like_jellyroll"/>
</dbReference>
<organism evidence="1 2">
    <name type="scientific">Polaromonas naphthalenivorans (strain CJ2)</name>
    <dbReference type="NCBI Taxonomy" id="365044"/>
    <lineage>
        <taxon>Bacteria</taxon>
        <taxon>Pseudomonadati</taxon>
        <taxon>Pseudomonadota</taxon>
        <taxon>Betaproteobacteria</taxon>
        <taxon>Burkholderiales</taxon>
        <taxon>Comamonadaceae</taxon>
        <taxon>Polaromonas</taxon>
    </lineage>
</organism>
<evidence type="ECO:0000313" key="1">
    <source>
        <dbReference type="EMBL" id="ABM39946.1"/>
    </source>
</evidence>
<keyword evidence="2" id="KW-1185">Reference proteome</keyword>
<dbReference type="Gene3D" id="2.60.120.10">
    <property type="entry name" value="Jelly Rolls"/>
    <property type="match status" value="1"/>
</dbReference>
<evidence type="ECO:0008006" key="3">
    <source>
        <dbReference type="Google" id="ProtNLM"/>
    </source>
</evidence>
<dbReference type="Proteomes" id="UP000000644">
    <property type="component" value="Plasmid pPNAP03"/>
</dbReference>
<dbReference type="EMBL" id="CP000532">
    <property type="protein sequence ID" value="ABM39946.1"/>
    <property type="molecule type" value="Genomic_DNA"/>
</dbReference>
<gene>
    <name evidence="1" type="ordered locus">Pnap_4882</name>
</gene>
<protein>
    <recommendedName>
        <fullName evidence="3">Cupin 2, conserved barrel domain protein</fullName>
    </recommendedName>
</protein>
<geneLocation type="plasmid" evidence="1 2">
    <name>pPNAP03</name>
</geneLocation>
<reference evidence="2" key="1">
    <citation type="journal article" date="2009" name="Environ. Microbiol.">
        <title>The genome of Polaromonas naphthalenivorans strain CJ2, isolated from coal tar-contaminated sediment, reveals physiological and metabolic versatility and evolution through extensive horizontal gene transfer.</title>
        <authorList>
            <person name="Yagi J.M."/>
            <person name="Sims D."/>
            <person name="Brettin T."/>
            <person name="Bruce D."/>
            <person name="Madsen E.L."/>
        </authorList>
    </citation>
    <scope>NUCLEOTIDE SEQUENCE [LARGE SCALE GENOMIC DNA]</scope>
    <source>
        <strain evidence="2">CJ2</strain>
        <plasmid evidence="2">Plasmid pPNAP03</plasmid>
    </source>
</reference>
<accession>A1VWB8</accession>
<keyword evidence="1" id="KW-0614">Plasmid</keyword>
<proteinExistence type="predicted"/>
<dbReference type="AlphaFoldDB" id="A1VWB8"/>
<evidence type="ECO:0000313" key="2">
    <source>
        <dbReference type="Proteomes" id="UP000000644"/>
    </source>
</evidence>
<name>A1VWB8_POLNA</name>
<dbReference type="HOGENOM" id="CLU_162499_0_0_4"/>